<evidence type="ECO:0000256" key="1">
    <source>
        <dbReference type="ARBA" id="ARBA00004370"/>
    </source>
</evidence>
<keyword evidence="3" id="KW-0808">Transferase</keyword>
<dbReference type="Pfam" id="PF02518">
    <property type="entry name" value="HATPase_c"/>
    <property type="match status" value="1"/>
</dbReference>
<dbReference type="InterPro" id="IPR050640">
    <property type="entry name" value="Bact_2-comp_sensor_kinase"/>
</dbReference>
<dbReference type="GO" id="GO:0000155">
    <property type="term" value="F:phosphorelay sensor kinase activity"/>
    <property type="evidence" value="ECO:0007669"/>
    <property type="project" value="InterPro"/>
</dbReference>
<dbReference type="GO" id="GO:0016020">
    <property type="term" value="C:membrane"/>
    <property type="evidence" value="ECO:0007669"/>
    <property type="project" value="UniProtKB-SubCell"/>
</dbReference>
<dbReference type="Pfam" id="PF06580">
    <property type="entry name" value="His_kinase"/>
    <property type="match status" value="1"/>
</dbReference>
<reference evidence="7 8" key="1">
    <citation type="submission" date="2018-08" db="EMBL/GenBank/DDBJ databases">
        <title>A genome reference for cultivated species of the human gut microbiota.</title>
        <authorList>
            <person name="Zou Y."/>
            <person name="Xue W."/>
            <person name="Luo G."/>
        </authorList>
    </citation>
    <scope>NUCLEOTIDE SEQUENCE [LARGE SCALE GENOMIC DNA]</scope>
    <source>
        <strain evidence="7 8">AF22-12AC</strain>
    </source>
</reference>
<evidence type="ECO:0000313" key="7">
    <source>
        <dbReference type="EMBL" id="RGS40836.1"/>
    </source>
</evidence>
<dbReference type="InterPro" id="IPR010559">
    <property type="entry name" value="Sig_transdc_His_kin_internal"/>
</dbReference>
<dbReference type="SMART" id="SM00304">
    <property type="entry name" value="HAMP"/>
    <property type="match status" value="1"/>
</dbReference>
<sequence length="492" mass="56725">MLLLICVVPLTILLAYLLIMTNKISSEYDGIVRRITKANAYNINFKEDMDYVMYIIVVNSERAEELVDTEQPHRMIQAAREVFGELYEEADSEYAANRLSSILKSLDTLEDRVEEIEKDALVTGLYETNMERLDLNIRVLTELIQEQIQYYIYYETTNMEELRMGIRADVESAITAITVILVLILLGAWMVSRRIVRGITEPIQRLCEAAQAAGSGDFAIRAQDEELDELSVLNSSFNQMVEEIGHLVEDIRVEELNLRAAELRVLQEQINPHFLYNTLDNIIWLAESKDTEQVVRMVSSLSSFFRTTLSKGREFITVKEEEQHIRSYLEIQQFRYRDILEYEIAIPEELYEYEIIKLTLQPLVENALYHGIKNKRGGGHIRVSGALCQDVMIFKVQDDGIGMDGARLAQVCAMLRDGEQEPEQEETGGFGLFNVNQRIQLNYGREYGLKIQSTYGQGTEIWVRIPCRAEKIKRKRNISKKITPFEENTAKL</sequence>
<accession>A0A174C3B5</accession>
<organism evidence="7 8">
    <name type="scientific">Roseburia hominis</name>
    <dbReference type="NCBI Taxonomy" id="301301"/>
    <lineage>
        <taxon>Bacteria</taxon>
        <taxon>Bacillati</taxon>
        <taxon>Bacillota</taxon>
        <taxon>Clostridia</taxon>
        <taxon>Lachnospirales</taxon>
        <taxon>Lachnospiraceae</taxon>
        <taxon>Roseburia</taxon>
    </lineage>
</organism>
<evidence type="ECO:0000256" key="5">
    <source>
        <dbReference type="SAM" id="Phobius"/>
    </source>
</evidence>
<feature type="transmembrane region" description="Helical" evidence="5">
    <location>
        <begin position="173"/>
        <end position="191"/>
    </location>
</feature>
<feature type="domain" description="HAMP" evidence="6">
    <location>
        <begin position="197"/>
        <end position="249"/>
    </location>
</feature>
<dbReference type="SUPFAM" id="SSF55874">
    <property type="entry name" value="ATPase domain of HSP90 chaperone/DNA topoisomerase II/histidine kinase"/>
    <property type="match status" value="1"/>
</dbReference>
<comment type="caution">
    <text evidence="7">The sequence shown here is derived from an EMBL/GenBank/DDBJ whole genome shotgun (WGS) entry which is preliminary data.</text>
</comment>
<dbReference type="Proteomes" id="UP000266172">
    <property type="component" value="Unassembled WGS sequence"/>
</dbReference>
<evidence type="ECO:0000256" key="2">
    <source>
        <dbReference type="ARBA" id="ARBA00022553"/>
    </source>
</evidence>
<gene>
    <name evidence="7" type="ORF">DWX93_08655</name>
</gene>
<evidence type="ECO:0000256" key="3">
    <source>
        <dbReference type="ARBA" id="ARBA00022679"/>
    </source>
</evidence>
<proteinExistence type="predicted"/>
<dbReference type="Pfam" id="PF00672">
    <property type="entry name" value="HAMP"/>
    <property type="match status" value="1"/>
</dbReference>
<dbReference type="EMBL" id="QRVL01000005">
    <property type="protein sequence ID" value="RGS40836.1"/>
    <property type="molecule type" value="Genomic_DNA"/>
</dbReference>
<keyword evidence="2" id="KW-0597">Phosphoprotein</keyword>
<name>A0A174C3B5_9FIRM</name>
<dbReference type="SMART" id="SM00387">
    <property type="entry name" value="HATPase_c"/>
    <property type="match status" value="1"/>
</dbReference>
<dbReference type="PROSITE" id="PS50885">
    <property type="entry name" value="HAMP"/>
    <property type="match status" value="1"/>
</dbReference>
<keyword evidence="5" id="KW-1133">Transmembrane helix</keyword>
<dbReference type="InterPro" id="IPR036890">
    <property type="entry name" value="HATPase_C_sf"/>
</dbReference>
<dbReference type="PANTHER" id="PTHR34220">
    <property type="entry name" value="SENSOR HISTIDINE KINASE YPDA"/>
    <property type="match status" value="1"/>
</dbReference>
<dbReference type="CDD" id="cd06225">
    <property type="entry name" value="HAMP"/>
    <property type="match status" value="1"/>
</dbReference>
<dbReference type="Gene3D" id="3.30.565.10">
    <property type="entry name" value="Histidine kinase-like ATPase, C-terminal domain"/>
    <property type="match status" value="1"/>
</dbReference>
<dbReference type="InterPro" id="IPR003660">
    <property type="entry name" value="HAMP_dom"/>
</dbReference>
<keyword evidence="5" id="KW-0472">Membrane</keyword>
<evidence type="ECO:0000313" key="8">
    <source>
        <dbReference type="Proteomes" id="UP000266172"/>
    </source>
</evidence>
<keyword evidence="5" id="KW-0812">Transmembrane</keyword>
<dbReference type="InterPro" id="IPR003594">
    <property type="entry name" value="HATPase_dom"/>
</dbReference>
<evidence type="ECO:0000256" key="4">
    <source>
        <dbReference type="ARBA" id="ARBA00022777"/>
    </source>
</evidence>
<keyword evidence="4 7" id="KW-0418">Kinase</keyword>
<dbReference type="Gene3D" id="6.10.340.10">
    <property type="match status" value="1"/>
</dbReference>
<evidence type="ECO:0000259" key="6">
    <source>
        <dbReference type="PROSITE" id="PS50885"/>
    </source>
</evidence>
<comment type="subcellular location">
    <subcellularLocation>
        <location evidence="1">Membrane</location>
    </subcellularLocation>
</comment>
<dbReference type="SUPFAM" id="SSF158472">
    <property type="entry name" value="HAMP domain-like"/>
    <property type="match status" value="1"/>
</dbReference>
<protein>
    <submittedName>
        <fullName evidence="7">Sensor histidine kinase</fullName>
    </submittedName>
</protein>
<dbReference type="AlphaFoldDB" id="A0A174C3B5"/>
<dbReference type="PANTHER" id="PTHR34220:SF7">
    <property type="entry name" value="SENSOR HISTIDINE KINASE YPDA"/>
    <property type="match status" value="1"/>
</dbReference>